<feature type="transmembrane region" description="Helical" evidence="6">
    <location>
        <begin position="202"/>
        <end position="223"/>
    </location>
</feature>
<organism evidence="8 9">
    <name type="scientific">Parendozoicomonas haliclonae</name>
    <dbReference type="NCBI Taxonomy" id="1960125"/>
    <lineage>
        <taxon>Bacteria</taxon>
        <taxon>Pseudomonadati</taxon>
        <taxon>Pseudomonadota</taxon>
        <taxon>Gammaproteobacteria</taxon>
        <taxon>Oceanospirillales</taxon>
        <taxon>Endozoicomonadaceae</taxon>
        <taxon>Parendozoicomonas</taxon>
    </lineage>
</organism>
<evidence type="ECO:0000256" key="6">
    <source>
        <dbReference type="RuleBase" id="RU363076"/>
    </source>
</evidence>
<keyword evidence="4 6" id="KW-1133">Transmembrane helix</keyword>
<dbReference type="PROSITE" id="PS50895">
    <property type="entry name" value="SURF1"/>
    <property type="match status" value="1"/>
</dbReference>
<keyword evidence="6" id="KW-1003">Cell membrane</keyword>
<dbReference type="RefSeq" id="WP_165767221.1">
    <property type="nucleotide sequence ID" value="NZ_CBCSCN010000002.1"/>
</dbReference>
<keyword evidence="5 6" id="KW-0472">Membrane</keyword>
<dbReference type="PANTHER" id="PTHR23427">
    <property type="entry name" value="SURFEIT LOCUS PROTEIN"/>
    <property type="match status" value="1"/>
</dbReference>
<comment type="similarity">
    <text evidence="2 6">Belongs to the SURF1 family.</text>
</comment>
<accession>A0A1X7AJQ2</accession>
<dbReference type="CDD" id="cd06662">
    <property type="entry name" value="SURF1"/>
    <property type="match status" value="1"/>
</dbReference>
<evidence type="ECO:0000313" key="8">
    <source>
        <dbReference type="EMBL" id="SMA46275.1"/>
    </source>
</evidence>
<evidence type="ECO:0000256" key="7">
    <source>
        <dbReference type="SAM" id="MobiDB-lite"/>
    </source>
</evidence>
<keyword evidence="3 6" id="KW-0812">Transmembrane</keyword>
<dbReference type="GO" id="GO:0005886">
    <property type="term" value="C:plasma membrane"/>
    <property type="evidence" value="ECO:0007669"/>
    <property type="project" value="UniProtKB-SubCell"/>
</dbReference>
<gene>
    <name evidence="8" type="ORF">EHSB41UT_02120</name>
</gene>
<sequence length="253" mass="29184">MYRIRIVIFVTVLLPILVGLGIWQYSRYQDKLAIEDEYQARRTGSFTVQDLQTLDDPRFYPLSLSGQFNNNQYFLLDNKTYQGRVGFHVLMPFTTRSGETILVDRGWIAGLPDRSRLPEVSSVEGFVSISGQSWQPAGEAFLLEEDKWQNEWPKVIQALDAERMQVALNTKIQPWFLVLDSDQPSSLQKNYSIINMPPSKHLGYSIQWFAMAFALLLLGVWAYRKEPHTNNNGANNTSHNNNNNEHSQQEKRL</sequence>
<evidence type="ECO:0000256" key="4">
    <source>
        <dbReference type="ARBA" id="ARBA00022989"/>
    </source>
</evidence>
<evidence type="ECO:0000256" key="3">
    <source>
        <dbReference type="ARBA" id="ARBA00022692"/>
    </source>
</evidence>
<dbReference type="AlphaFoldDB" id="A0A1X7AJQ2"/>
<dbReference type="Proteomes" id="UP000196573">
    <property type="component" value="Unassembled WGS sequence"/>
</dbReference>
<dbReference type="Pfam" id="PF02104">
    <property type="entry name" value="SURF1"/>
    <property type="match status" value="1"/>
</dbReference>
<reference evidence="8 9" key="1">
    <citation type="submission" date="2017-03" db="EMBL/GenBank/DDBJ databases">
        <authorList>
            <person name="Afonso C.L."/>
            <person name="Miller P.J."/>
            <person name="Scott M.A."/>
            <person name="Spackman E."/>
            <person name="Goraichik I."/>
            <person name="Dimitrov K.M."/>
            <person name="Suarez D.L."/>
            <person name="Swayne D.E."/>
        </authorList>
    </citation>
    <scope>NUCLEOTIDE SEQUENCE [LARGE SCALE GENOMIC DNA]</scope>
    <source>
        <strain evidence="8">SB41UT1</strain>
    </source>
</reference>
<protein>
    <recommendedName>
        <fullName evidence="6">SURF1-like protein</fullName>
    </recommendedName>
</protein>
<evidence type="ECO:0000313" key="9">
    <source>
        <dbReference type="Proteomes" id="UP000196573"/>
    </source>
</evidence>
<proteinExistence type="inferred from homology"/>
<dbReference type="PANTHER" id="PTHR23427:SF2">
    <property type="entry name" value="SURFEIT LOCUS PROTEIN 1"/>
    <property type="match status" value="1"/>
</dbReference>
<name>A0A1X7AJQ2_9GAMM</name>
<feature type="compositionally biased region" description="Low complexity" evidence="7">
    <location>
        <begin position="230"/>
        <end position="244"/>
    </location>
</feature>
<feature type="region of interest" description="Disordered" evidence="7">
    <location>
        <begin position="229"/>
        <end position="253"/>
    </location>
</feature>
<comment type="subcellular location">
    <subcellularLocation>
        <location evidence="6">Cell membrane</location>
        <topology evidence="6">Multi-pass membrane protein</topology>
    </subcellularLocation>
    <subcellularLocation>
        <location evidence="1">Membrane</location>
    </subcellularLocation>
</comment>
<keyword evidence="9" id="KW-1185">Reference proteome</keyword>
<feature type="transmembrane region" description="Helical" evidence="6">
    <location>
        <begin position="6"/>
        <end position="23"/>
    </location>
</feature>
<evidence type="ECO:0000256" key="1">
    <source>
        <dbReference type="ARBA" id="ARBA00004370"/>
    </source>
</evidence>
<dbReference type="InterPro" id="IPR002994">
    <property type="entry name" value="Surf1/Shy1"/>
</dbReference>
<evidence type="ECO:0000256" key="2">
    <source>
        <dbReference type="ARBA" id="ARBA00007165"/>
    </source>
</evidence>
<dbReference type="EMBL" id="FWPT01000004">
    <property type="protein sequence ID" value="SMA46275.1"/>
    <property type="molecule type" value="Genomic_DNA"/>
</dbReference>
<dbReference type="InterPro" id="IPR045214">
    <property type="entry name" value="Surf1/Surf4"/>
</dbReference>
<evidence type="ECO:0000256" key="5">
    <source>
        <dbReference type="ARBA" id="ARBA00023136"/>
    </source>
</evidence>